<dbReference type="AlphaFoldDB" id="A0A4R3M6M0"/>
<feature type="domain" description="LysR substrate-binding" evidence="1">
    <location>
        <begin position="21"/>
        <end position="226"/>
    </location>
</feature>
<keyword evidence="3" id="KW-1185">Reference proteome</keyword>
<dbReference type="InterPro" id="IPR050950">
    <property type="entry name" value="HTH-type_LysR_regulators"/>
</dbReference>
<protein>
    <submittedName>
        <fullName evidence="2">DNA-binding transcriptional LysR family regulator</fullName>
    </submittedName>
</protein>
<dbReference type="PANTHER" id="PTHR30419:SF8">
    <property type="entry name" value="NITROGEN ASSIMILATION TRANSCRIPTIONAL ACTIVATOR-RELATED"/>
    <property type="match status" value="1"/>
</dbReference>
<dbReference type="Pfam" id="PF03466">
    <property type="entry name" value="LysR_substrate"/>
    <property type="match status" value="1"/>
</dbReference>
<reference evidence="2 3" key="1">
    <citation type="submission" date="2019-03" db="EMBL/GenBank/DDBJ databases">
        <title>Genomic Encyclopedia of Type Strains, Phase IV (KMG-IV): sequencing the most valuable type-strain genomes for metagenomic binning, comparative biology and taxonomic classification.</title>
        <authorList>
            <person name="Goeker M."/>
        </authorList>
    </citation>
    <scope>NUCLEOTIDE SEQUENCE [LARGE SCALE GENOMIC DNA]</scope>
    <source>
        <strain evidence="2 3">DSM 24591</strain>
    </source>
</reference>
<dbReference type="SUPFAM" id="SSF53850">
    <property type="entry name" value="Periplasmic binding protein-like II"/>
    <property type="match status" value="1"/>
</dbReference>
<comment type="caution">
    <text evidence="2">The sequence shown here is derived from an EMBL/GenBank/DDBJ whole genome shotgun (WGS) entry which is preliminary data.</text>
</comment>
<dbReference type="Gene3D" id="3.40.190.290">
    <property type="match status" value="1"/>
</dbReference>
<name>A0A4R3M6M0_9BURK</name>
<dbReference type="GO" id="GO:0003677">
    <property type="term" value="F:DNA binding"/>
    <property type="evidence" value="ECO:0007669"/>
    <property type="project" value="UniProtKB-KW"/>
</dbReference>
<sequence length="239" mass="25760">MALRILDDLRISLTNMREIADEQRGQVIVSAVMSVAHTSLARMVARYRTDRQGVEVHIREGLHGTVLEDVRSGIADLGITYIDEVHPALDCIPLGSEALHVVLPVGHPLAGQRGIPFIKLRGLQLVSLPRESRIRRIADLAATSAGFSLMHSVSVTQFATLIQFVLAGVGIAIVPGGALPEALSAGLAARPIVQPSISRELGVITLRNRSLAPAASSFLDLIRQQWPASERKRGKGKRS</sequence>
<organism evidence="2 3">
    <name type="scientific">Paralcaligenes ureilyticus</name>
    <dbReference type="NCBI Taxonomy" id="627131"/>
    <lineage>
        <taxon>Bacteria</taxon>
        <taxon>Pseudomonadati</taxon>
        <taxon>Pseudomonadota</taxon>
        <taxon>Betaproteobacteria</taxon>
        <taxon>Burkholderiales</taxon>
        <taxon>Alcaligenaceae</taxon>
        <taxon>Paralcaligenes</taxon>
    </lineage>
</organism>
<gene>
    <name evidence="2" type="ORF">EDC26_105188</name>
</gene>
<evidence type="ECO:0000313" key="3">
    <source>
        <dbReference type="Proteomes" id="UP000295525"/>
    </source>
</evidence>
<dbReference type="GO" id="GO:0005829">
    <property type="term" value="C:cytosol"/>
    <property type="evidence" value="ECO:0007669"/>
    <property type="project" value="TreeGrafter"/>
</dbReference>
<keyword evidence="2" id="KW-0238">DNA-binding</keyword>
<evidence type="ECO:0000259" key="1">
    <source>
        <dbReference type="Pfam" id="PF03466"/>
    </source>
</evidence>
<dbReference type="CDD" id="cd08440">
    <property type="entry name" value="PBP2_LTTR_like_4"/>
    <property type="match status" value="1"/>
</dbReference>
<proteinExistence type="predicted"/>
<dbReference type="InterPro" id="IPR005119">
    <property type="entry name" value="LysR_subst-bd"/>
</dbReference>
<evidence type="ECO:0000313" key="2">
    <source>
        <dbReference type="EMBL" id="TCT08636.1"/>
    </source>
</evidence>
<dbReference type="EMBL" id="SMAJ01000005">
    <property type="protein sequence ID" value="TCT08636.1"/>
    <property type="molecule type" value="Genomic_DNA"/>
</dbReference>
<dbReference type="GO" id="GO:0006355">
    <property type="term" value="P:regulation of DNA-templated transcription"/>
    <property type="evidence" value="ECO:0007669"/>
    <property type="project" value="TreeGrafter"/>
</dbReference>
<dbReference type="Proteomes" id="UP000295525">
    <property type="component" value="Unassembled WGS sequence"/>
</dbReference>
<dbReference type="PANTHER" id="PTHR30419">
    <property type="entry name" value="HTH-TYPE TRANSCRIPTIONAL REGULATOR YBHD"/>
    <property type="match status" value="1"/>
</dbReference>
<accession>A0A4R3M6M0</accession>